<dbReference type="GO" id="GO:0005975">
    <property type="term" value="P:carbohydrate metabolic process"/>
    <property type="evidence" value="ECO:0007669"/>
    <property type="project" value="UniProtKB-ARBA"/>
</dbReference>
<keyword evidence="2" id="KW-0812">Transmembrane</keyword>
<feature type="compositionally biased region" description="Basic and acidic residues" evidence="1">
    <location>
        <begin position="710"/>
        <end position="721"/>
    </location>
</feature>
<dbReference type="SUPFAM" id="SSF103647">
    <property type="entry name" value="TSP type-3 repeat"/>
    <property type="match status" value="1"/>
</dbReference>
<dbReference type="EMBL" id="LR134476">
    <property type="protein sequence ID" value="VEI13118.1"/>
    <property type="molecule type" value="Genomic_DNA"/>
</dbReference>
<evidence type="ECO:0000259" key="4">
    <source>
        <dbReference type="Pfam" id="PF18957"/>
    </source>
</evidence>
<dbReference type="Pfam" id="PF17963">
    <property type="entry name" value="Big_9"/>
    <property type="match status" value="1"/>
</dbReference>
<keyword evidence="2" id="KW-1133">Transmembrane helix</keyword>
<feature type="compositionally biased region" description="Polar residues" evidence="1">
    <location>
        <begin position="965"/>
        <end position="974"/>
    </location>
</feature>
<feature type="region of interest" description="Disordered" evidence="1">
    <location>
        <begin position="710"/>
        <end position="738"/>
    </location>
</feature>
<dbReference type="KEGG" id="tbw:NCTC13354_00822"/>
<feature type="region of interest" description="Disordered" evidence="1">
    <location>
        <begin position="1548"/>
        <end position="1573"/>
    </location>
</feature>
<evidence type="ECO:0000256" key="1">
    <source>
        <dbReference type="SAM" id="MobiDB-lite"/>
    </source>
</evidence>
<feature type="region of interest" description="Disordered" evidence="1">
    <location>
        <begin position="964"/>
        <end position="988"/>
    </location>
</feature>
<dbReference type="Gene3D" id="2.60.40.10">
    <property type="entry name" value="Immunoglobulins"/>
    <property type="match status" value="3"/>
</dbReference>
<feature type="region of interest" description="Disordered" evidence="1">
    <location>
        <begin position="1467"/>
        <end position="1523"/>
    </location>
</feature>
<dbReference type="GO" id="GO:0005509">
    <property type="term" value="F:calcium ion binding"/>
    <property type="evidence" value="ECO:0007669"/>
    <property type="project" value="InterPro"/>
</dbReference>
<feature type="domain" description="Long Rib" evidence="4">
    <location>
        <begin position="1110"/>
        <end position="1208"/>
    </location>
</feature>
<sequence>MIAALALLFGGVLSGLFRTNTAQAAEPGFQTIDGQQVYQHPVDDQRFTFTPPDPIDGAIEATTTVAHKGSISGSVVFQRGGNIMVDHNTSNPRAIPMEGVRVYAQWMQAGDTKDKGAVSPVYTTVTNSDGTFAIEMKDFTLPTGKVVKFDADPALPEGEKVKVWAVNPNDDKYTLLFSAGNGAFYPNAVVADLTAGAEWSVANDSIAKFRIKYGEKIDNTVLHKTDDAGNILADANARDPRLDGLGGGGYVKGRVAWNFTGSASAALWQTFADLSNSGDIPVPNINVYASYLSDYAVGKIHNEYKSLIGKEIRGGGAPTTWSAEDEMKMQNWIKQQIAKEGKDKWIAETATAKTGADGHFEIQFRGTYGENWDSCGTIASQVCRNLDLFGKVADDPQDGWWQKGDLLRPVKHVNLDWMFVSHEPVPGAADTTQHHLNVWANTKIYAGSQVSSYAGWATGFNVTNSSADGYLWGLYPGELVFDVFPYNVTDNPAHRGDTAKTTAYNVPTKFVENVRYEIEWESFGVDTETFKSVHKCSNIEPTATGELPSCDYTVGDDVAEDTIFTAKLYSVDPDGKRSAQPLAADSFIVKFGWDPKYDDTQAIAGVATSSAAPLFDDNSTVDIVEKVAAADLPVGKKVKPGSYVLASSFTTPADHVVNVDPDTGVVTVTFPEGTPPGAELDVPVSVEFEDGSSSRGTAKFITVQADRDKYEPSYEGKEGKPGETVTIDSPTFTDNEGNTATPANVTYGEQPGNPVPSGVTINPDGSITVEIPNGATNGQKIDVPVRVTYEDGTPDDVTATVTVRTDDDGDGYLDPLDPANPQPGDDLCPDTPSGATVDSNGCSVAPMVEQPGPITGTVGEPITEIVVKVDNPGLHTDLVCKAEGLPAGLDIVYDEAKGGCVITGTPTAEVTDQPVKITVEHKAPETDNPNTDPVVTNTTATINPAKDDDGDGVPNHLDKCPDTPSGATVDSNGCSVAPTVEQPGPITGTVGEPITEIVVKVDNPGLHTDLVCKAEGLPAGLDIVYDEAKGGCVITGTPTAEVTDQPVKITVEHKAPETDNPNTDPVVTNTTATINPVGDDDNDGVPNDKDLCPDTKPGETVNEEGCSLNDLNDPKYKPTNAVVGQATSSEAPTFDNPKTDAVETNPAPAGTTFALGAGAPANATIDSATGIITMTPTIDQADQTFNIPVVVTYPNNGGVDETTAQFNVGDTQAATTTPKWDDSKTRPGVPVVIPNTGDDLPNGSVVTVEECPAGWTCTVQNGDELVVTPPADAPAGATVTVKVKVTYPDGSEDPEDVKVTVVANPNWDDTTTRPGKDVTIPNTGGDVPADTEVTTDGPGTATLNPDGSITVTPNPDAEPGQQITVTIKDKDGRPIDEVTVTIVENPNWDDQNTRPGKDVTIPNTGGDVPEGTEVTTEGPGEATLNPDGSITVTPKPEAKPGDVIKVTITDKDGDPIDEFTVEIVPNPNWEDKETTPNKPIVIPNTGGDVPEGTEVTTEGPGEGTLNPDGSITVTPGPDAKPGDVIKVTITDKDGDPIDEITVTIVPNPNWEDKETTPGKPIDIPNTGGDVPEGSTVEVTGPGDATLKDDGTITVTPNPDAKPGDVIKVTVKDKDGNVIDEFTVKIVEPDAPVVAKADPPAKKELSFTGASVLGTLGIAGLLTGVGALLVRRRNQ</sequence>
<accession>A0A3S5EW14</accession>
<gene>
    <name evidence="5" type="ORF">NCTC13354_00822</name>
</gene>
<dbReference type="RefSeq" id="WP_126416265.1">
    <property type="nucleotide sequence ID" value="NZ_LR134476.1"/>
</dbReference>
<dbReference type="Proteomes" id="UP000269542">
    <property type="component" value="Chromosome"/>
</dbReference>
<organism evidence="5 6">
    <name type="scientific">Trueperella bialowiezensis</name>
    <dbReference type="NCBI Taxonomy" id="312285"/>
    <lineage>
        <taxon>Bacteria</taxon>
        <taxon>Bacillati</taxon>
        <taxon>Actinomycetota</taxon>
        <taxon>Actinomycetes</taxon>
        <taxon>Actinomycetales</taxon>
        <taxon>Actinomycetaceae</taxon>
        <taxon>Trueperella</taxon>
    </lineage>
</organism>
<proteinExistence type="predicted"/>
<feature type="domain" description="Long Rib" evidence="4">
    <location>
        <begin position="708"/>
        <end position="804"/>
    </location>
</feature>
<evidence type="ECO:0000313" key="6">
    <source>
        <dbReference type="Proteomes" id="UP000269542"/>
    </source>
</evidence>
<dbReference type="OrthoDB" id="3263634at2"/>
<dbReference type="Pfam" id="PF18957">
    <property type="entry name" value="RibLong"/>
    <property type="match status" value="4"/>
</dbReference>
<evidence type="ECO:0000256" key="3">
    <source>
        <dbReference type="SAM" id="SignalP"/>
    </source>
</evidence>
<dbReference type="InterPro" id="IPR028974">
    <property type="entry name" value="TSP_type-3_rpt"/>
</dbReference>
<feature type="domain" description="Long Rib" evidence="4">
    <location>
        <begin position="1213"/>
        <end position="1301"/>
    </location>
</feature>
<feature type="region of interest" description="Disordered" evidence="1">
    <location>
        <begin position="1387"/>
        <end position="1438"/>
    </location>
</feature>
<keyword evidence="6" id="KW-1185">Reference proteome</keyword>
<feature type="chain" id="PRO_5018702209" evidence="3">
    <location>
        <begin position="25"/>
        <end position="1674"/>
    </location>
</feature>
<dbReference type="InterPro" id="IPR044055">
    <property type="entry name" value="RibLong"/>
</dbReference>
<feature type="compositionally biased region" description="Polar residues" evidence="1">
    <location>
        <begin position="1341"/>
        <end position="1353"/>
    </location>
</feature>
<evidence type="ECO:0000313" key="5">
    <source>
        <dbReference type="EMBL" id="VEI13118.1"/>
    </source>
</evidence>
<feature type="domain" description="Long Rib" evidence="4">
    <location>
        <begin position="594"/>
        <end position="699"/>
    </location>
</feature>
<dbReference type="InterPro" id="IPR013783">
    <property type="entry name" value="Ig-like_fold"/>
</dbReference>
<feature type="compositionally biased region" description="Low complexity" evidence="1">
    <location>
        <begin position="1404"/>
        <end position="1421"/>
    </location>
</feature>
<keyword evidence="3" id="KW-0732">Signal</keyword>
<feature type="transmembrane region" description="Helical" evidence="2">
    <location>
        <begin position="1646"/>
        <end position="1669"/>
    </location>
</feature>
<protein>
    <submittedName>
        <fullName evidence="5">Alpha-agarase</fullName>
        <ecNumber evidence="5">3.2.1.158</ecNumber>
    </submittedName>
</protein>
<feature type="compositionally biased region" description="Low complexity" evidence="1">
    <location>
        <begin position="1485"/>
        <end position="1499"/>
    </location>
</feature>
<keyword evidence="2" id="KW-0472">Membrane</keyword>
<feature type="signal peptide" evidence="3">
    <location>
        <begin position="1"/>
        <end position="24"/>
    </location>
</feature>
<dbReference type="GO" id="GO:0033953">
    <property type="term" value="F:alpha-agarase activity"/>
    <property type="evidence" value="ECO:0007669"/>
    <property type="project" value="UniProtKB-EC"/>
</dbReference>
<evidence type="ECO:0000256" key="2">
    <source>
        <dbReference type="SAM" id="Phobius"/>
    </source>
</evidence>
<keyword evidence="5" id="KW-0378">Hydrolase</keyword>
<feature type="compositionally biased region" description="Polar residues" evidence="1">
    <location>
        <begin position="726"/>
        <end position="738"/>
    </location>
</feature>
<reference evidence="5 6" key="1">
    <citation type="submission" date="2018-12" db="EMBL/GenBank/DDBJ databases">
        <authorList>
            <consortium name="Pathogen Informatics"/>
        </authorList>
    </citation>
    <scope>NUCLEOTIDE SEQUENCE [LARGE SCALE GENOMIC DNA]</scope>
    <source>
        <strain evidence="5 6">NCTC13354</strain>
    </source>
</reference>
<keyword evidence="5" id="KW-0326">Glycosidase</keyword>
<dbReference type="NCBIfam" id="NF038186">
    <property type="entry name" value="YPDG_rpt"/>
    <property type="match status" value="4"/>
</dbReference>
<feature type="region of interest" description="Disordered" evidence="1">
    <location>
        <begin position="1320"/>
        <end position="1360"/>
    </location>
</feature>
<dbReference type="EC" id="3.2.1.158" evidence="5"/>
<name>A0A3S5EW14_9ACTO</name>